<gene>
    <name evidence="2" type="ORF">EYF80_003864</name>
</gene>
<dbReference type="Proteomes" id="UP000314294">
    <property type="component" value="Unassembled WGS sequence"/>
</dbReference>
<feature type="compositionally biased region" description="Basic and acidic residues" evidence="1">
    <location>
        <begin position="297"/>
        <end position="306"/>
    </location>
</feature>
<feature type="region of interest" description="Disordered" evidence="1">
    <location>
        <begin position="124"/>
        <end position="174"/>
    </location>
</feature>
<protein>
    <submittedName>
        <fullName evidence="2">Uncharacterized protein</fullName>
    </submittedName>
</protein>
<feature type="compositionally biased region" description="Polar residues" evidence="1">
    <location>
        <begin position="284"/>
        <end position="293"/>
    </location>
</feature>
<evidence type="ECO:0000256" key="1">
    <source>
        <dbReference type="SAM" id="MobiDB-lite"/>
    </source>
</evidence>
<comment type="caution">
    <text evidence="2">The sequence shown here is derived from an EMBL/GenBank/DDBJ whole genome shotgun (WGS) entry which is preliminary data.</text>
</comment>
<evidence type="ECO:0000313" key="2">
    <source>
        <dbReference type="EMBL" id="TNN86020.1"/>
    </source>
</evidence>
<organism evidence="2 3">
    <name type="scientific">Liparis tanakae</name>
    <name type="common">Tanaka's snailfish</name>
    <dbReference type="NCBI Taxonomy" id="230148"/>
    <lineage>
        <taxon>Eukaryota</taxon>
        <taxon>Metazoa</taxon>
        <taxon>Chordata</taxon>
        <taxon>Craniata</taxon>
        <taxon>Vertebrata</taxon>
        <taxon>Euteleostomi</taxon>
        <taxon>Actinopterygii</taxon>
        <taxon>Neopterygii</taxon>
        <taxon>Teleostei</taxon>
        <taxon>Neoteleostei</taxon>
        <taxon>Acanthomorphata</taxon>
        <taxon>Eupercaria</taxon>
        <taxon>Perciformes</taxon>
        <taxon>Cottioidei</taxon>
        <taxon>Cottales</taxon>
        <taxon>Liparidae</taxon>
        <taxon>Liparis</taxon>
    </lineage>
</organism>
<reference evidence="2 3" key="1">
    <citation type="submission" date="2019-03" db="EMBL/GenBank/DDBJ databases">
        <title>First draft genome of Liparis tanakae, snailfish: a comprehensive survey of snailfish specific genes.</title>
        <authorList>
            <person name="Kim W."/>
            <person name="Song I."/>
            <person name="Jeong J.-H."/>
            <person name="Kim D."/>
            <person name="Kim S."/>
            <person name="Ryu S."/>
            <person name="Song J.Y."/>
            <person name="Lee S.K."/>
        </authorList>
    </citation>
    <scope>NUCLEOTIDE SEQUENCE [LARGE SCALE GENOMIC DNA]</scope>
    <source>
        <tissue evidence="2">Muscle</tissue>
    </source>
</reference>
<accession>A0A4Z2J7F0</accession>
<keyword evidence="3" id="KW-1185">Reference proteome</keyword>
<feature type="region of interest" description="Disordered" evidence="1">
    <location>
        <begin position="283"/>
        <end position="319"/>
    </location>
</feature>
<dbReference type="AlphaFoldDB" id="A0A4Z2J7F0"/>
<proteinExistence type="predicted"/>
<name>A0A4Z2J7F0_9TELE</name>
<sequence length="319" mass="34651">MAHSFSRSATLLPELTARCWGEKSCLRDLGSNTRRPAGALWCELTLLSTCAISKVPVVSMLAAMMGMPVYVCLELRNRTSLKSSLRSESTRGILAVQNTDDQDEEDEYAEETLLRKAAAAVVVTGPKPQPQNPNLQAASASERRAHAETPHAVTSRRCHEEVGSVGPPESSNAFPFPRQSVTGPSRCGNRSALHVPGSGQSIGAEPEQLWGDAISLWMGAGMLPRCWWLSVSVRFSRLVQVWQHTMWPQGQKAASISSSQQSMQSSASRSFCSRSCSARLCWQLPQSGPSSCWSSRLGERGGEERPSPPPDTRSATPEL</sequence>
<evidence type="ECO:0000313" key="3">
    <source>
        <dbReference type="Proteomes" id="UP000314294"/>
    </source>
</evidence>
<dbReference type="EMBL" id="SRLO01000018">
    <property type="protein sequence ID" value="TNN86020.1"/>
    <property type="molecule type" value="Genomic_DNA"/>
</dbReference>